<keyword evidence="2" id="KW-0732">Signal</keyword>
<dbReference type="RefSeq" id="XP_030767924.1">
    <property type="nucleotide sequence ID" value="XM_030912064.1"/>
</dbReference>
<keyword evidence="4" id="KW-1185">Reference proteome</keyword>
<evidence type="ECO:0000313" key="4">
    <source>
        <dbReference type="Proteomes" id="UP000504635"/>
    </source>
</evidence>
<dbReference type="KEGG" id="soy:115891569"/>
<feature type="transmembrane region" description="Helical" evidence="1">
    <location>
        <begin position="281"/>
        <end position="300"/>
    </location>
</feature>
<dbReference type="InterPro" id="IPR013783">
    <property type="entry name" value="Ig-like_fold"/>
</dbReference>
<feature type="chain" id="PRO_5027012799" evidence="2">
    <location>
        <begin position="21"/>
        <end position="302"/>
    </location>
</feature>
<evidence type="ECO:0000256" key="2">
    <source>
        <dbReference type="SAM" id="SignalP"/>
    </source>
</evidence>
<evidence type="ECO:0000259" key="3">
    <source>
        <dbReference type="PROSITE" id="PS50835"/>
    </source>
</evidence>
<keyword evidence="1" id="KW-0812">Transmembrane</keyword>
<name>A0A6J2YXG4_SITOR</name>
<dbReference type="SUPFAM" id="SSF48726">
    <property type="entry name" value="Immunoglobulin"/>
    <property type="match status" value="1"/>
</dbReference>
<dbReference type="Pfam" id="PF08204">
    <property type="entry name" value="V-set_CD47"/>
    <property type="match status" value="1"/>
</dbReference>
<evidence type="ECO:0000313" key="5">
    <source>
        <dbReference type="RefSeq" id="XP_030767924.1"/>
    </source>
</evidence>
<dbReference type="AlphaFoldDB" id="A0A6J2YXG4"/>
<protein>
    <submittedName>
        <fullName evidence="5">Uncharacterized protein LOC115891569 isoform X1</fullName>
    </submittedName>
</protein>
<accession>A0A6J2YXG4</accession>
<dbReference type="Gene3D" id="2.60.40.10">
    <property type="entry name" value="Immunoglobulins"/>
    <property type="match status" value="1"/>
</dbReference>
<sequence length="302" mass="33806">MDKLVLGLIGCLLCSSYVKAALTIKEIVGPEYVEDGSVDELVLDCDFQAEQEENIVVKWFINGEEEQIYQWITDYKKANAMGDLKDIIDATYKVTDNPNTMFRALKFTEVSPAISGNYTCKVSGDDSDATLTKQLIVYSPATSFEMVLIDGEFDGDEAILCNAFNVSPKPVFELYIDGYNDSSELSEEFVTTRHETVDKYGFYNISLMLPFNSSYLDEGTTRFICNITIPGTNYSEIKSVEHYIDTDLHLEISSDSNSSENYSVALNFTEDYRFQVRDNGVASLVSSLVTIIILTLSLLLTT</sequence>
<dbReference type="InterPro" id="IPR036179">
    <property type="entry name" value="Ig-like_dom_sf"/>
</dbReference>
<feature type="signal peptide" evidence="2">
    <location>
        <begin position="1"/>
        <end position="20"/>
    </location>
</feature>
<dbReference type="Proteomes" id="UP000504635">
    <property type="component" value="Unplaced"/>
</dbReference>
<dbReference type="InParanoid" id="A0A6J2YXG4"/>
<dbReference type="OrthoDB" id="6478865at2759"/>
<reference evidence="5" key="1">
    <citation type="submission" date="2025-08" db="UniProtKB">
        <authorList>
            <consortium name="RefSeq"/>
        </authorList>
    </citation>
    <scope>IDENTIFICATION</scope>
    <source>
        <tissue evidence="5">Gonads</tissue>
    </source>
</reference>
<keyword evidence="1" id="KW-0472">Membrane</keyword>
<dbReference type="GeneID" id="115891569"/>
<organism evidence="4 5">
    <name type="scientific">Sitophilus oryzae</name>
    <name type="common">Rice weevil</name>
    <name type="synonym">Curculio oryzae</name>
    <dbReference type="NCBI Taxonomy" id="7048"/>
    <lineage>
        <taxon>Eukaryota</taxon>
        <taxon>Metazoa</taxon>
        <taxon>Ecdysozoa</taxon>
        <taxon>Arthropoda</taxon>
        <taxon>Hexapoda</taxon>
        <taxon>Insecta</taxon>
        <taxon>Pterygota</taxon>
        <taxon>Neoptera</taxon>
        <taxon>Endopterygota</taxon>
        <taxon>Coleoptera</taxon>
        <taxon>Polyphaga</taxon>
        <taxon>Cucujiformia</taxon>
        <taxon>Curculionidae</taxon>
        <taxon>Dryophthorinae</taxon>
        <taxon>Sitophilus</taxon>
    </lineage>
</organism>
<feature type="domain" description="Ig-like" evidence="3">
    <location>
        <begin position="20"/>
        <end position="132"/>
    </location>
</feature>
<evidence type="ECO:0000256" key="1">
    <source>
        <dbReference type="SAM" id="Phobius"/>
    </source>
</evidence>
<dbReference type="InterPro" id="IPR013270">
    <property type="entry name" value="CD47_Vset"/>
</dbReference>
<keyword evidence="1" id="KW-1133">Transmembrane helix</keyword>
<dbReference type="PANTHER" id="PTHR21261">
    <property type="entry name" value="BEAT PROTEIN"/>
    <property type="match status" value="1"/>
</dbReference>
<gene>
    <name evidence="5" type="primary">LOC115891569</name>
</gene>
<proteinExistence type="predicted"/>
<dbReference type="PANTHER" id="PTHR21261:SF2">
    <property type="entry name" value="GH04238P-RELATED"/>
    <property type="match status" value="1"/>
</dbReference>
<dbReference type="PROSITE" id="PS50835">
    <property type="entry name" value="IG_LIKE"/>
    <property type="match status" value="1"/>
</dbReference>
<dbReference type="InterPro" id="IPR007110">
    <property type="entry name" value="Ig-like_dom"/>
</dbReference>